<accession>A0AA37SYX2</accession>
<dbReference type="GO" id="GO:0019843">
    <property type="term" value="F:rRNA binding"/>
    <property type="evidence" value="ECO:0007669"/>
    <property type="project" value="UniProtKB-KW"/>
</dbReference>
<keyword evidence="4" id="KW-0378">Hydrolase</keyword>
<dbReference type="Pfam" id="PF01713">
    <property type="entry name" value="Smr"/>
    <property type="match status" value="1"/>
</dbReference>
<proteinExistence type="predicted"/>
<keyword evidence="2" id="KW-0699">rRNA-binding</keyword>
<evidence type="ECO:0000256" key="5">
    <source>
        <dbReference type="ARBA" id="ARBA00022884"/>
    </source>
</evidence>
<evidence type="ECO:0000256" key="2">
    <source>
        <dbReference type="ARBA" id="ARBA00022730"/>
    </source>
</evidence>
<dbReference type="SMART" id="SM00463">
    <property type="entry name" value="SMR"/>
    <property type="match status" value="1"/>
</dbReference>
<keyword evidence="8" id="KW-1185">Reference proteome</keyword>
<dbReference type="InterPro" id="IPR022990">
    <property type="entry name" value="SmrB-like"/>
</dbReference>
<protein>
    <submittedName>
        <fullName evidence="7">UPF0115 protein</fullName>
    </submittedName>
</protein>
<name>A0AA37SYX2_9ALTE</name>
<sequence length="183" mass="20829">MKKSPNNDDLDSFASLFKDVKRVKSDKYLPPQIHKRKKVDTLAEKKRLLSSKRHAASFEFSDGFEAHFEANTAMSFSRDFESKNKVKALRRGEFVPELILDLHGLNRQDAKLELAAVIQEAFDKHHECINIIHGVSGGVLKQNVPSWLVQHPYVIGFHQAPLEWGGKGALLVIIQTRQDEKPF</sequence>
<dbReference type="PANTHER" id="PTHR35562:SF1">
    <property type="entry name" value="UPF0115 PROTEIN YFCN"/>
    <property type="match status" value="1"/>
</dbReference>
<reference evidence="7" key="2">
    <citation type="submission" date="2023-01" db="EMBL/GenBank/DDBJ databases">
        <title>Draft genome sequence of Agaribacter marinus strain NBRC 110023.</title>
        <authorList>
            <person name="Sun Q."/>
            <person name="Mori K."/>
        </authorList>
    </citation>
    <scope>NUCLEOTIDE SEQUENCE</scope>
    <source>
        <strain evidence="7">NBRC 110023</strain>
    </source>
</reference>
<dbReference type="PANTHER" id="PTHR35562">
    <property type="entry name" value="DNA ENDONUCLEASE SMRA-RELATED"/>
    <property type="match status" value="1"/>
</dbReference>
<dbReference type="InterPro" id="IPR002625">
    <property type="entry name" value="Smr_dom"/>
</dbReference>
<dbReference type="Gene3D" id="3.30.1370.110">
    <property type="match status" value="1"/>
</dbReference>
<gene>
    <name evidence="7" type="ORF">GCM10007852_15130</name>
</gene>
<dbReference type="RefSeq" id="WP_284216898.1">
    <property type="nucleotide sequence ID" value="NZ_BSOT01000005.1"/>
</dbReference>
<evidence type="ECO:0000313" key="7">
    <source>
        <dbReference type="EMBL" id="GLR70605.1"/>
    </source>
</evidence>
<evidence type="ECO:0000256" key="3">
    <source>
        <dbReference type="ARBA" id="ARBA00022759"/>
    </source>
</evidence>
<dbReference type="PROSITE" id="PS50828">
    <property type="entry name" value="SMR"/>
    <property type="match status" value="1"/>
</dbReference>
<feature type="domain" description="Smr" evidence="6">
    <location>
        <begin position="100"/>
        <end position="175"/>
    </location>
</feature>
<organism evidence="7 8">
    <name type="scientific">Agaribacter marinus</name>
    <dbReference type="NCBI Taxonomy" id="1431249"/>
    <lineage>
        <taxon>Bacteria</taxon>
        <taxon>Pseudomonadati</taxon>
        <taxon>Pseudomonadota</taxon>
        <taxon>Gammaproteobacteria</taxon>
        <taxon>Alteromonadales</taxon>
        <taxon>Alteromonadaceae</taxon>
        <taxon>Agaribacter</taxon>
    </lineage>
</organism>
<dbReference type="GO" id="GO:0004519">
    <property type="term" value="F:endonuclease activity"/>
    <property type="evidence" value="ECO:0007669"/>
    <property type="project" value="UniProtKB-KW"/>
</dbReference>
<comment type="caution">
    <text evidence="7">The sequence shown here is derived from an EMBL/GenBank/DDBJ whole genome shotgun (WGS) entry which is preliminary data.</text>
</comment>
<evidence type="ECO:0000259" key="6">
    <source>
        <dbReference type="PROSITE" id="PS50828"/>
    </source>
</evidence>
<dbReference type="AlphaFoldDB" id="A0AA37SYX2"/>
<evidence type="ECO:0000256" key="4">
    <source>
        <dbReference type="ARBA" id="ARBA00022801"/>
    </source>
</evidence>
<evidence type="ECO:0000256" key="1">
    <source>
        <dbReference type="ARBA" id="ARBA00022722"/>
    </source>
</evidence>
<dbReference type="InterPro" id="IPR036063">
    <property type="entry name" value="Smr_dom_sf"/>
</dbReference>
<dbReference type="NCBIfam" id="NF003432">
    <property type="entry name" value="PRK04946.1"/>
    <property type="match status" value="1"/>
</dbReference>
<dbReference type="EMBL" id="BSOT01000005">
    <property type="protein sequence ID" value="GLR70605.1"/>
    <property type="molecule type" value="Genomic_DNA"/>
</dbReference>
<keyword evidence="5" id="KW-0694">RNA-binding</keyword>
<dbReference type="SUPFAM" id="SSF160443">
    <property type="entry name" value="SMR domain-like"/>
    <property type="match status" value="1"/>
</dbReference>
<dbReference type="GO" id="GO:0016787">
    <property type="term" value="F:hydrolase activity"/>
    <property type="evidence" value="ECO:0007669"/>
    <property type="project" value="UniProtKB-KW"/>
</dbReference>
<dbReference type="Proteomes" id="UP001156601">
    <property type="component" value="Unassembled WGS sequence"/>
</dbReference>
<keyword evidence="1" id="KW-0540">Nuclease</keyword>
<evidence type="ECO:0000313" key="8">
    <source>
        <dbReference type="Proteomes" id="UP001156601"/>
    </source>
</evidence>
<keyword evidence="3" id="KW-0255">Endonuclease</keyword>
<reference evidence="7" key="1">
    <citation type="journal article" date="2014" name="Int. J. Syst. Evol. Microbiol.">
        <title>Complete genome sequence of Corynebacterium casei LMG S-19264T (=DSM 44701T), isolated from a smear-ripened cheese.</title>
        <authorList>
            <consortium name="US DOE Joint Genome Institute (JGI-PGF)"/>
            <person name="Walter F."/>
            <person name="Albersmeier A."/>
            <person name="Kalinowski J."/>
            <person name="Ruckert C."/>
        </authorList>
    </citation>
    <scope>NUCLEOTIDE SEQUENCE</scope>
    <source>
        <strain evidence="7">NBRC 110023</strain>
    </source>
</reference>